<sequence length="372" mass="41887">MKWKEQLLQLTPYQPGKSIDEVKKQYGLDKIIKLASNENPFGCSEKVVEALNNAPLTFPLYPDGYATELRTAVAEHLKVNEEQLIFGNGSDEIIQMISRSLLGKGTNTIMAERTFPQYKHNAIVEGAEIREVPLINGEHDLDNMLASMDENTSVVWICNPNNPTGHYIPEHQLLSFLEKVPKDVLVVLDEAYCEYVDASDYCESISLLQLFPNLIILRTFSKIYGLASLRIGYGISLPNTIRALEPVREPFNVNRAAQAAAIAAINDRSYVEQCKQKNREGLELFYHFCMENKLECYPSQGNFLLIDFKTDGNEVFQYLLERGYIVRSGKALGFPTSVRVTVGSKEQNEGVMKVMGDYLTYKASCLESAKAQ</sequence>
<dbReference type="PATRIC" id="fig|1637975.4.peg.3513"/>
<evidence type="ECO:0000259" key="8">
    <source>
        <dbReference type="Pfam" id="PF00155"/>
    </source>
</evidence>
<dbReference type="Proteomes" id="UP000050996">
    <property type="component" value="Unassembled WGS sequence"/>
</dbReference>
<organism evidence="9 10">
    <name type="scientific">Cytobacillus solani</name>
    <dbReference type="NCBI Taxonomy" id="1637975"/>
    <lineage>
        <taxon>Bacteria</taxon>
        <taxon>Bacillati</taxon>
        <taxon>Bacillota</taxon>
        <taxon>Bacilli</taxon>
        <taxon>Bacillales</taxon>
        <taxon>Bacillaceae</taxon>
        <taxon>Cytobacillus</taxon>
    </lineage>
</organism>
<keyword evidence="5 7" id="KW-0663">Pyridoxal phosphate</keyword>
<dbReference type="Pfam" id="PF00155">
    <property type="entry name" value="Aminotran_1_2"/>
    <property type="match status" value="1"/>
</dbReference>
<comment type="similarity">
    <text evidence="7">Belongs to the class-II pyridoxal-phosphate-dependent aminotransferase family. Histidinol-phosphate aminotransferase subfamily.</text>
</comment>
<keyword evidence="6 7" id="KW-0368">Histidine biosynthesis</keyword>
<keyword evidence="10" id="KW-1185">Reference proteome</keyword>
<dbReference type="STRING" id="1637975.AN957_17875"/>
<evidence type="ECO:0000313" key="9">
    <source>
        <dbReference type="EMBL" id="KQL20263.1"/>
    </source>
</evidence>
<protein>
    <recommendedName>
        <fullName evidence="7">Histidinol-phosphate aminotransferase</fullName>
        <ecNumber evidence="7">2.6.1.9</ecNumber>
    </recommendedName>
    <alternativeName>
        <fullName evidence="7">Imidazole acetol-phosphate transaminase</fullName>
    </alternativeName>
</protein>
<dbReference type="InterPro" id="IPR004839">
    <property type="entry name" value="Aminotransferase_I/II_large"/>
</dbReference>
<dbReference type="UniPathway" id="UPA00031">
    <property type="reaction ID" value="UER00012"/>
</dbReference>
<dbReference type="AlphaFoldDB" id="A0A0Q3VI29"/>
<dbReference type="InterPro" id="IPR015421">
    <property type="entry name" value="PyrdxlP-dep_Trfase_major"/>
</dbReference>
<comment type="pathway">
    <text evidence="7">Amino-acid biosynthesis; L-histidine biosynthesis; L-histidine from 5-phospho-alpha-D-ribose 1-diphosphate: step 7/9.</text>
</comment>
<dbReference type="PANTHER" id="PTHR43643">
    <property type="entry name" value="HISTIDINOL-PHOSPHATE AMINOTRANSFERASE 2"/>
    <property type="match status" value="1"/>
</dbReference>
<dbReference type="EC" id="2.6.1.9" evidence="7"/>
<comment type="cofactor">
    <cofactor evidence="1 7">
        <name>pyridoxal 5'-phosphate</name>
        <dbReference type="ChEBI" id="CHEBI:597326"/>
    </cofactor>
</comment>
<dbReference type="InterPro" id="IPR015422">
    <property type="entry name" value="PyrdxlP-dep_Trfase_small"/>
</dbReference>
<evidence type="ECO:0000256" key="3">
    <source>
        <dbReference type="ARBA" id="ARBA00022576"/>
    </source>
</evidence>
<accession>A0A0Q3VI29</accession>
<evidence type="ECO:0000313" key="10">
    <source>
        <dbReference type="Proteomes" id="UP000050996"/>
    </source>
</evidence>
<evidence type="ECO:0000256" key="6">
    <source>
        <dbReference type="ARBA" id="ARBA00023102"/>
    </source>
</evidence>
<dbReference type="InterPro" id="IPR015424">
    <property type="entry name" value="PyrdxlP-dep_Trfase"/>
</dbReference>
<dbReference type="NCBIfam" id="TIGR01141">
    <property type="entry name" value="hisC"/>
    <property type="match status" value="1"/>
</dbReference>
<comment type="caution">
    <text evidence="9">The sequence shown here is derived from an EMBL/GenBank/DDBJ whole genome shotgun (WGS) entry which is preliminary data.</text>
</comment>
<evidence type="ECO:0000256" key="7">
    <source>
        <dbReference type="HAMAP-Rule" id="MF_01023"/>
    </source>
</evidence>
<feature type="domain" description="Aminotransferase class I/classII large" evidence="8">
    <location>
        <begin position="30"/>
        <end position="352"/>
    </location>
</feature>
<comment type="catalytic activity">
    <reaction evidence="7">
        <text>L-histidinol phosphate + 2-oxoglutarate = 3-(imidazol-4-yl)-2-oxopropyl phosphate + L-glutamate</text>
        <dbReference type="Rhea" id="RHEA:23744"/>
        <dbReference type="ChEBI" id="CHEBI:16810"/>
        <dbReference type="ChEBI" id="CHEBI:29985"/>
        <dbReference type="ChEBI" id="CHEBI:57766"/>
        <dbReference type="ChEBI" id="CHEBI:57980"/>
        <dbReference type="EC" id="2.6.1.9"/>
    </reaction>
</comment>
<dbReference type="SUPFAM" id="SSF53383">
    <property type="entry name" value="PLP-dependent transferases"/>
    <property type="match status" value="1"/>
</dbReference>
<keyword evidence="4 7" id="KW-0808">Transferase</keyword>
<keyword evidence="7" id="KW-0028">Amino-acid biosynthesis</keyword>
<dbReference type="Gene3D" id="3.90.1150.10">
    <property type="entry name" value="Aspartate Aminotransferase, domain 1"/>
    <property type="match status" value="1"/>
</dbReference>
<keyword evidence="3 7" id="KW-0032">Aminotransferase</keyword>
<evidence type="ECO:0000256" key="4">
    <source>
        <dbReference type="ARBA" id="ARBA00022679"/>
    </source>
</evidence>
<gene>
    <name evidence="7" type="primary">hisC</name>
    <name evidence="9" type="ORF">AN957_17875</name>
</gene>
<reference evidence="9 10" key="1">
    <citation type="submission" date="2015-09" db="EMBL/GenBank/DDBJ databases">
        <title>Genome sequencing project for genomic taxonomy and phylogenomics of Bacillus-like bacteria.</title>
        <authorList>
            <person name="Liu B."/>
            <person name="Wang J."/>
            <person name="Zhu Y."/>
            <person name="Liu G."/>
            <person name="Chen Q."/>
            <person name="Chen Z."/>
            <person name="Lan J."/>
            <person name="Che J."/>
            <person name="Ge C."/>
            <person name="Shi H."/>
            <person name="Pan Z."/>
            <person name="Liu X."/>
        </authorList>
    </citation>
    <scope>NUCLEOTIDE SEQUENCE [LARGE SCALE GENOMIC DNA]</scope>
    <source>
        <strain evidence="9 10">FJAT-18043</strain>
    </source>
</reference>
<proteinExistence type="inferred from homology"/>
<name>A0A0Q3VI29_9BACI</name>
<dbReference type="PANTHER" id="PTHR43643:SF3">
    <property type="entry name" value="HISTIDINOL-PHOSPHATE AMINOTRANSFERASE"/>
    <property type="match status" value="1"/>
</dbReference>
<dbReference type="GO" id="GO:0000105">
    <property type="term" value="P:L-histidine biosynthetic process"/>
    <property type="evidence" value="ECO:0007669"/>
    <property type="project" value="UniProtKB-UniRule"/>
</dbReference>
<dbReference type="GO" id="GO:0004400">
    <property type="term" value="F:histidinol-phosphate transaminase activity"/>
    <property type="evidence" value="ECO:0007669"/>
    <property type="project" value="UniProtKB-UniRule"/>
</dbReference>
<dbReference type="InterPro" id="IPR005861">
    <property type="entry name" value="HisP_aminotrans"/>
</dbReference>
<dbReference type="EMBL" id="LJIX01000006">
    <property type="protein sequence ID" value="KQL20263.1"/>
    <property type="molecule type" value="Genomic_DNA"/>
</dbReference>
<dbReference type="CDD" id="cd00609">
    <property type="entry name" value="AAT_like"/>
    <property type="match status" value="1"/>
</dbReference>
<evidence type="ECO:0000256" key="5">
    <source>
        <dbReference type="ARBA" id="ARBA00022898"/>
    </source>
</evidence>
<dbReference type="InterPro" id="IPR050106">
    <property type="entry name" value="HistidinolP_aminotransfase"/>
</dbReference>
<comment type="subunit">
    <text evidence="2 7">Homodimer.</text>
</comment>
<dbReference type="RefSeq" id="WP_053476800.1">
    <property type="nucleotide sequence ID" value="NZ_CP041305.1"/>
</dbReference>
<dbReference type="GO" id="GO:0030170">
    <property type="term" value="F:pyridoxal phosphate binding"/>
    <property type="evidence" value="ECO:0007669"/>
    <property type="project" value="InterPro"/>
</dbReference>
<evidence type="ECO:0000256" key="1">
    <source>
        <dbReference type="ARBA" id="ARBA00001933"/>
    </source>
</evidence>
<evidence type="ECO:0000256" key="2">
    <source>
        <dbReference type="ARBA" id="ARBA00011738"/>
    </source>
</evidence>
<feature type="modified residue" description="N6-(pyridoxal phosphate)lysine" evidence="7">
    <location>
        <position position="222"/>
    </location>
</feature>
<dbReference type="HAMAP" id="MF_01023">
    <property type="entry name" value="HisC_aminotrans_2"/>
    <property type="match status" value="1"/>
</dbReference>
<dbReference type="Gene3D" id="3.40.640.10">
    <property type="entry name" value="Type I PLP-dependent aspartate aminotransferase-like (Major domain)"/>
    <property type="match status" value="1"/>
</dbReference>